<reference evidence="2 3" key="1">
    <citation type="submission" date="2024-04" db="EMBL/GenBank/DDBJ databases">
        <title>whole genome sequencing of Lutimonas vermicola strain IMCC1616.</title>
        <authorList>
            <person name="Bae S.S."/>
        </authorList>
    </citation>
    <scope>NUCLEOTIDE SEQUENCE [LARGE SCALE GENOMIC DNA]</scope>
    <source>
        <strain evidence="2 3">IMCC1616</strain>
    </source>
</reference>
<dbReference type="Pfam" id="PF03572">
    <property type="entry name" value="Peptidase_S41"/>
    <property type="match status" value="1"/>
</dbReference>
<keyword evidence="3" id="KW-1185">Reference proteome</keyword>
<sequence length="481" mass="55236">MKKILFLITLISKIVAYGQDCDCTSNFEWVKETIEENDAGFQFVIDKKGEDAYEQHSSIIKDKVSKLENSDGCADAINEWLAFFRSGHISFKRINIVQSQSGNEPSNQEIIDSYKDWQKIEIDLDKFKKYLSNKEHHDFEGIWFTGSYTIGIIKKGDEYFGFIIEADGVYWTPGQVKFIINKDFSSIYYMRDHSAQNIESVKLIGNNYIETGIITLKRLFPSTTTEPEIERYFKAISAENPYFEKINNETTLLRIPRFWGPVKHKIDSVISANKETILSSPNLIIDLRNNGGGSDRNYRELLPILYTNPIRVVGAEFLSTPLNNQRMLDIINKDLYGLDEEGKKWAQKSYDTLSKHIGEFVNLDEKPVEVTTLDTVLENPKNIGIIINEGIGSTTEQFLLAAKQSKKVKLFGTTTLGVLDISNMYFVKSPCKDYELGYSLSKSMRIPEMTIDDKGIQPDFYIDKEIPKYEWIKFVTEILNE</sequence>
<comment type="caution">
    <text evidence="2">The sequence shown here is derived from an EMBL/GenBank/DDBJ whole genome shotgun (WGS) entry which is preliminary data.</text>
</comment>
<dbReference type="Gene3D" id="3.90.226.10">
    <property type="entry name" value="2-enoyl-CoA Hydratase, Chain A, domain 1"/>
    <property type="match status" value="1"/>
</dbReference>
<evidence type="ECO:0000313" key="3">
    <source>
        <dbReference type="Proteomes" id="UP001474120"/>
    </source>
</evidence>
<organism evidence="2 3">
    <name type="scientific">Lutimonas vermicola</name>
    <dbReference type="NCBI Taxonomy" id="414288"/>
    <lineage>
        <taxon>Bacteria</taxon>
        <taxon>Pseudomonadati</taxon>
        <taxon>Bacteroidota</taxon>
        <taxon>Flavobacteriia</taxon>
        <taxon>Flavobacteriales</taxon>
        <taxon>Flavobacteriaceae</taxon>
        <taxon>Lutimonas</taxon>
    </lineage>
</organism>
<dbReference type="RefSeq" id="WP_342160611.1">
    <property type="nucleotide sequence ID" value="NZ_JBCDNA010000002.1"/>
</dbReference>
<accession>A0ABU9L219</accession>
<gene>
    <name evidence="2" type="ORF">AABB81_11205</name>
</gene>
<dbReference type="InterPro" id="IPR029045">
    <property type="entry name" value="ClpP/crotonase-like_dom_sf"/>
</dbReference>
<dbReference type="Proteomes" id="UP001474120">
    <property type="component" value="Unassembled WGS sequence"/>
</dbReference>
<proteinExistence type="predicted"/>
<evidence type="ECO:0000313" key="2">
    <source>
        <dbReference type="EMBL" id="MEL4456467.1"/>
    </source>
</evidence>
<protein>
    <submittedName>
        <fullName evidence="2">S41 family peptidase</fullName>
    </submittedName>
</protein>
<evidence type="ECO:0000259" key="1">
    <source>
        <dbReference type="Pfam" id="PF03572"/>
    </source>
</evidence>
<feature type="domain" description="Tail specific protease" evidence="1">
    <location>
        <begin position="251"/>
        <end position="461"/>
    </location>
</feature>
<dbReference type="SUPFAM" id="SSF52096">
    <property type="entry name" value="ClpP/crotonase"/>
    <property type="match status" value="1"/>
</dbReference>
<name>A0ABU9L219_9FLAO</name>
<dbReference type="EMBL" id="JBCDNA010000002">
    <property type="protein sequence ID" value="MEL4456467.1"/>
    <property type="molecule type" value="Genomic_DNA"/>
</dbReference>
<dbReference type="InterPro" id="IPR005151">
    <property type="entry name" value="Tail-specific_protease"/>
</dbReference>